<dbReference type="AlphaFoldDB" id="A0A0M2H4W3"/>
<comment type="caution">
    <text evidence="8">The sequence shown here is derived from an EMBL/GenBank/DDBJ whole genome shotgun (WGS) entry which is preliminary data.</text>
</comment>
<evidence type="ECO:0000256" key="1">
    <source>
        <dbReference type="ARBA" id="ARBA00004162"/>
    </source>
</evidence>
<dbReference type="EMBL" id="JYIZ01000049">
    <property type="protein sequence ID" value="KJL39538.1"/>
    <property type="molecule type" value="Genomic_DNA"/>
</dbReference>
<name>A0A0M2H4W3_9MICO</name>
<dbReference type="STRING" id="92835.RS81_01955"/>
<evidence type="ECO:0000256" key="4">
    <source>
        <dbReference type="ARBA" id="ARBA00022989"/>
    </source>
</evidence>
<dbReference type="Proteomes" id="UP000033956">
    <property type="component" value="Unassembled WGS sequence"/>
</dbReference>
<evidence type="ECO:0000256" key="5">
    <source>
        <dbReference type="ARBA" id="ARBA00023136"/>
    </source>
</evidence>
<reference evidence="8 9" key="1">
    <citation type="submission" date="2015-02" db="EMBL/GenBank/DDBJ databases">
        <title>Draft genome sequences of ten Microbacterium spp. with emphasis on heavy metal contaminated environments.</title>
        <authorList>
            <person name="Corretto E."/>
        </authorList>
    </citation>
    <scope>NUCLEOTIDE SEQUENCE [LARGE SCALE GENOMIC DNA]</scope>
    <source>
        <strain evidence="8 9">DSM 12510</strain>
    </source>
</reference>
<dbReference type="OrthoDB" id="7359894at2"/>
<protein>
    <submittedName>
        <fullName evidence="8">PspC domain protein</fullName>
    </submittedName>
</protein>
<dbReference type="RefSeq" id="WP_045275882.1">
    <property type="nucleotide sequence ID" value="NZ_BAAAUP010000008.1"/>
</dbReference>
<keyword evidence="2" id="KW-1003">Cell membrane</keyword>
<proteinExistence type="predicted"/>
<feature type="domain" description="Phage shock protein PspC N-terminal" evidence="7">
    <location>
        <begin position="4"/>
        <end position="60"/>
    </location>
</feature>
<sequence length="64" mass="7219">MSTTLARPHDDRILAGVCAAIGRRFDIGSLPIRALTVIVSLPFFWLAPFVYVALWILIPEQPRR</sequence>
<dbReference type="PANTHER" id="PTHR33885">
    <property type="entry name" value="PHAGE SHOCK PROTEIN C"/>
    <property type="match status" value="1"/>
</dbReference>
<dbReference type="PATRIC" id="fig|92835.4.peg.1979"/>
<evidence type="ECO:0000259" key="7">
    <source>
        <dbReference type="Pfam" id="PF04024"/>
    </source>
</evidence>
<feature type="transmembrane region" description="Helical" evidence="6">
    <location>
        <begin position="34"/>
        <end position="58"/>
    </location>
</feature>
<dbReference type="InterPro" id="IPR052027">
    <property type="entry name" value="PspC"/>
</dbReference>
<keyword evidence="5 6" id="KW-0472">Membrane</keyword>
<gene>
    <name evidence="8" type="ORF">RS81_01955</name>
</gene>
<dbReference type="Pfam" id="PF04024">
    <property type="entry name" value="PspC"/>
    <property type="match status" value="1"/>
</dbReference>
<evidence type="ECO:0000313" key="8">
    <source>
        <dbReference type="EMBL" id="KJL39538.1"/>
    </source>
</evidence>
<evidence type="ECO:0000256" key="3">
    <source>
        <dbReference type="ARBA" id="ARBA00022692"/>
    </source>
</evidence>
<evidence type="ECO:0000256" key="2">
    <source>
        <dbReference type="ARBA" id="ARBA00022475"/>
    </source>
</evidence>
<comment type="subcellular location">
    <subcellularLocation>
        <location evidence="1">Cell membrane</location>
        <topology evidence="1">Single-pass membrane protein</topology>
    </subcellularLocation>
</comment>
<evidence type="ECO:0000256" key="6">
    <source>
        <dbReference type="SAM" id="Phobius"/>
    </source>
</evidence>
<evidence type="ECO:0000313" key="9">
    <source>
        <dbReference type="Proteomes" id="UP000033956"/>
    </source>
</evidence>
<dbReference type="PANTHER" id="PTHR33885:SF3">
    <property type="entry name" value="PHAGE SHOCK PROTEIN C"/>
    <property type="match status" value="1"/>
</dbReference>
<accession>A0A0M2H4W3</accession>
<keyword evidence="3 6" id="KW-0812">Transmembrane</keyword>
<keyword evidence="4 6" id="KW-1133">Transmembrane helix</keyword>
<organism evidence="8 9">
    <name type="scientific">Microbacterium terrae</name>
    <dbReference type="NCBI Taxonomy" id="69369"/>
    <lineage>
        <taxon>Bacteria</taxon>
        <taxon>Bacillati</taxon>
        <taxon>Actinomycetota</taxon>
        <taxon>Actinomycetes</taxon>
        <taxon>Micrococcales</taxon>
        <taxon>Microbacteriaceae</taxon>
        <taxon>Microbacterium</taxon>
    </lineage>
</organism>
<keyword evidence="9" id="KW-1185">Reference proteome</keyword>
<dbReference type="InterPro" id="IPR007168">
    <property type="entry name" value="Phageshock_PspC_N"/>
</dbReference>
<dbReference type="GO" id="GO:0005886">
    <property type="term" value="C:plasma membrane"/>
    <property type="evidence" value="ECO:0007669"/>
    <property type="project" value="UniProtKB-SubCell"/>
</dbReference>